<name>A0A5N7BH10_9EURO</name>
<keyword evidence="4" id="KW-1185">Reference proteome</keyword>
<evidence type="ECO:0000256" key="1">
    <source>
        <dbReference type="SAM" id="Coils"/>
    </source>
</evidence>
<feature type="coiled-coil region" evidence="1">
    <location>
        <begin position="588"/>
        <end position="636"/>
    </location>
</feature>
<dbReference type="Proteomes" id="UP000326198">
    <property type="component" value="Unassembled WGS sequence"/>
</dbReference>
<feature type="compositionally biased region" description="Polar residues" evidence="2">
    <location>
        <begin position="764"/>
        <end position="779"/>
    </location>
</feature>
<evidence type="ECO:0000313" key="3">
    <source>
        <dbReference type="EMBL" id="KAE8381062.1"/>
    </source>
</evidence>
<dbReference type="Gene3D" id="1.10.287.1490">
    <property type="match status" value="1"/>
</dbReference>
<gene>
    <name evidence="3" type="ORF">BDV26DRAFT_105960</name>
</gene>
<proteinExistence type="predicted"/>
<protein>
    <recommendedName>
        <fullName evidence="5">Paramyosin</fullName>
    </recommendedName>
</protein>
<sequence length="810" mass="91814">MSSERTFTPNARDPRLNRPAPYGATSRDAARKLFVSPSASRQHESRADVPGDQFIRRLSELIQAAVKTASLTSEKETIQRKQSTTEGLLKRAKAQSSFPSTTAFFQQAWNDEGGHLARIDDALKEHLLHYEKLEKTLNANWVSSVISGPSLGDKYDQLKEEIETTKQNARRSEDEASSLREHNRSLEENLKSLQARMTMLEKSLENHGTSLNRQAEDHSSRLKEISLELEKRVESVSTKVEESMSARFQTELYEWQKQRKVLGTELESMRTFQESFSVAINKVDQTTKEQQEKISDIESLRQRVDILDNRLGSVESTRAAPPISTARNEPNMDQASVSNLRSRVQSLENLLNQLQGLQEMKDDLHFSEVEDLKKSQVLVSSELEGVKNNCNTLSDEVKTIRESNPATALQQVANLSGSLQNTQQLVETVRVGLHSLETRYNSLTTEPLARHMVTAFQEMYPNAGQLLEHYSGLKGAVDNLYQTQNNTIMQAKQEATLCLDELNKLRNDHASLLQSLTPLWERHEQYKTQGLPASHDDIHKLQSELHALSTRFEGSISRYDSQFKSRQESDDRLVEGLRDERSRFDSRVSSVANSLERLTNNVEEVRSANASSLAKLEIHTNGIKSLQDDLQELQQTTSDRHQTFLDQLGDIRKAHSAHDINISSLLNRISELERSENLRHQELHEQLSELKKAVEAKEFYPQSTSAIVIEDQVLNTTDYSPADSEEAARILNVAETNPTLALREKKKKKKRPRPSAFSEDEKNTVTPRQESPRSLSSGASPFEQGEPTENIRPKKKKKRKMASTEPISLD</sequence>
<feature type="region of interest" description="Disordered" evidence="2">
    <location>
        <begin position="164"/>
        <end position="186"/>
    </location>
</feature>
<evidence type="ECO:0000313" key="4">
    <source>
        <dbReference type="Proteomes" id="UP000326198"/>
    </source>
</evidence>
<feature type="compositionally biased region" description="Basic residues" evidence="2">
    <location>
        <begin position="744"/>
        <end position="753"/>
    </location>
</feature>
<accession>A0A5N7BH10</accession>
<dbReference type="AlphaFoldDB" id="A0A5N7BH10"/>
<dbReference type="PANTHER" id="PTHR18937">
    <property type="entry name" value="STRUCTURAL MAINTENANCE OF CHROMOSOMES SMC FAMILY MEMBER"/>
    <property type="match status" value="1"/>
</dbReference>
<dbReference type="OrthoDB" id="3438382at2759"/>
<feature type="region of interest" description="Disordered" evidence="2">
    <location>
        <begin position="741"/>
        <end position="810"/>
    </location>
</feature>
<feature type="compositionally biased region" description="Basic and acidic residues" evidence="2">
    <location>
        <begin position="41"/>
        <end position="50"/>
    </location>
</feature>
<dbReference type="EMBL" id="ML736174">
    <property type="protein sequence ID" value="KAE8381062.1"/>
    <property type="molecule type" value="Genomic_DNA"/>
</dbReference>
<feature type="coiled-coil region" evidence="1">
    <location>
        <begin position="283"/>
        <end position="357"/>
    </location>
</feature>
<keyword evidence="1" id="KW-0175">Coiled coil</keyword>
<reference evidence="3 4" key="1">
    <citation type="submission" date="2019-04" db="EMBL/GenBank/DDBJ databases">
        <title>Friends and foes A comparative genomics studyof 23 Aspergillus species from section Flavi.</title>
        <authorList>
            <consortium name="DOE Joint Genome Institute"/>
            <person name="Kjaerbolling I."/>
            <person name="Vesth T."/>
            <person name="Frisvad J.C."/>
            <person name="Nybo J.L."/>
            <person name="Theobald S."/>
            <person name="Kildgaard S."/>
            <person name="Isbrandt T."/>
            <person name="Kuo A."/>
            <person name="Sato A."/>
            <person name="Lyhne E.K."/>
            <person name="Kogle M.E."/>
            <person name="Wiebenga A."/>
            <person name="Kun R.S."/>
            <person name="Lubbers R.J."/>
            <person name="Makela M.R."/>
            <person name="Barry K."/>
            <person name="Chovatia M."/>
            <person name="Clum A."/>
            <person name="Daum C."/>
            <person name="Haridas S."/>
            <person name="He G."/>
            <person name="LaButti K."/>
            <person name="Lipzen A."/>
            <person name="Mondo S."/>
            <person name="Riley R."/>
            <person name="Salamov A."/>
            <person name="Simmons B.A."/>
            <person name="Magnuson J.K."/>
            <person name="Henrissat B."/>
            <person name="Mortensen U.H."/>
            <person name="Larsen T.O."/>
            <person name="Devries R.P."/>
            <person name="Grigoriev I.V."/>
            <person name="Machida M."/>
            <person name="Baker S.E."/>
            <person name="Andersen M.R."/>
        </authorList>
    </citation>
    <scope>NUCLEOTIDE SEQUENCE [LARGE SCALE GENOMIC DNA]</scope>
    <source>
        <strain evidence="3 4">IBT 29228</strain>
    </source>
</reference>
<organism evidence="3 4">
    <name type="scientific">Aspergillus bertholletiae</name>
    <dbReference type="NCBI Taxonomy" id="1226010"/>
    <lineage>
        <taxon>Eukaryota</taxon>
        <taxon>Fungi</taxon>
        <taxon>Dikarya</taxon>
        <taxon>Ascomycota</taxon>
        <taxon>Pezizomycotina</taxon>
        <taxon>Eurotiomycetes</taxon>
        <taxon>Eurotiomycetidae</taxon>
        <taxon>Eurotiales</taxon>
        <taxon>Aspergillaceae</taxon>
        <taxon>Aspergillus</taxon>
        <taxon>Aspergillus subgen. Circumdati</taxon>
    </lineage>
</organism>
<feature type="region of interest" description="Disordered" evidence="2">
    <location>
        <begin position="1"/>
        <end position="50"/>
    </location>
</feature>
<evidence type="ECO:0000256" key="2">
    <source>
        <dbReference type="SAM" id="MobiDB-lite"/>
    </source>
</evidence>
<evidence type="ECO:0008006" key="5">
    <source>
        <dbReference type="Google" id="ProtNLM"/>
    </source>
</evidence>